<organism evidence="1 2">
    <name type="scientific">Caldibacillus thermoamylovorans</name>
    <dbReference type="NCBI Taxonomy" id="35841"/>
    <lineage>
        <taxon>Bacteria</taxon>
        <taxon>Bacillati</taxon>
        <taxon>Bacillota</taxon>
        <taxon>Bacilli</taxon>
        <taxon>Bacillales</taxon>
        <taxon>Bacillaceae</taxon>
        <taxon>Caldibacillus</taxon>
    </lineage>
</organism>
<comment type="caution">
    <text evidence="1">The sequence shown here is derived from an EMBL/GenBank/DDBJ whole genome shotgun (WGS) entry which is preliminary data.</text>
</comment>
<evidence type="ECO:0000313" key="2">
    <source>
        <dbReference type="Proteomes" id="UP000032076"/>
    </source>
</evidence>
<accession>A0ABD4AAG0</accession>
<proteinExistence type="predicted"/>
<dbReference type="AlphaFoldDB" id="A0ABD4AAG0"/>
<sequence>MEQKTCFFICPKVLCKISQKHYPDLLQQHQVFFAKVFEK</sequence>
<dbReference type="Proteomes" id="UP000032076">
    <property type="component" value="Unassembled WGS sequence"/>
</dbReference>
<gene>
    <name evidence="1" type="ORF">B4167_1977</name>
</gene>
<evidence type="ECO:0000313" key="1">
    <source>
        <dbReference type="EMBL" id="KIO73560.1"/>
    </source>
</evidence>
<reference evidence="1 2" key="1">
    <citation type="submission" date="2015-01" db="EMBL/GenBank/DDBJ databases">
        <title>Draft Genome Sequences of Four Bacillus thermoamylovorans Strains, Isolated From Food Products.</title>
        <authorList>
            <person name="Krawcyk A.O."/>
            <person name="Berendsen E.M."/>
            <person name="Eijlander R.T."/>
            <person name="de Jong A."/>
            <person name="Wells-Bennik M."/>
            <person name="Kuipers O.P."/>
        </authorList>
    </citation>
    <scope>NUCLEOTIDE SEQUENCE [LARGE SCALE GENOMIC DNA]</scope>
    <source>
        <strain evidence="1 2">B4167</strain>
    </source>
</reference>
<protein>
    <submittedName>
        <fullName evidence="1">Uncharacterized protein</fullName>
    </submittedName>
</protein>
<dbReference type="EMBL" id="JXLU01000030">
    <property type="protein sequence ID" value="KIO73560.1"/>
    <property type="molecule type" value="Genomic_DNA"/>
</dbReference>
<name>A0ABD4AAG0_9BACI</name>